<feature type="transmembrane region" description="Helical" evidence="1">
    <location>
        <begin position="39"/>
        <end position="60"/>
    </location>
</feature>
<sequence>MFHLHLAGLLTFELLTLIAAVFLRIYIDRHSLGKWYRHFSKVVLVMLHLILVATIVHGIIHHFHSGHHTPPHHNGMEQHSNH</sequence>
<evidence type="ECO:0000313" key="2">
    <source>
        <dbReference type="EMBL" id="SHG51428.1"/>
    </source>
</evidence>
<proteinExistence type="predicted"/>
<dbReference type="Proteomes" id="UP000184047">
    <property type="component" value="Unassembled WGS sequence"/>
</dbReference>
<protein>
    <submittedName>
        <fullName evidence="2">Uncharacterized protein</fullName>
    </submittedName>
</protein>
<dbReference type="AlphaFoldDB" id="A0A1M5KFA8"/>
<keyword evidence="1" id="KW-0812">Transmembrane</keyword>
<reference evidence="3" key="1">
    <citation type="submission" date="2016-11" db="EMBL/GenBank/DDBJ databases">
        <authorList>
            <person name="Varghese N."/>
            <person name="Submissions S."/>
        </authorList>
    </citation>
    <scope>NUCLEOTIDE SEQUENCE [LARGE SCALE GENOMIC DNA]</scope>
    <source>
        <strain evidence="3">DSM 19055</strain>
    </source>
</reference>
<accession>A0A1M5KFA8</accession>
<dbReference type="EMBL" id="FQWT01000001">
    <property type="protein sequence ID" value="SHG51428.1"/>
    <property type="molecule type" value="Genomic_DNA"/>
</dbReference>
<gene>
    <name evidence="2" type="ORF">SAMN05421866_0682</name>
</gene>
<dbReference type="RefSeq" id="WP_133147453.1">
    <property type="nucleotide sequence ID" value="NZ_FQWT01000001.1"/>
</dbReference>
<keyword evidence="1" id="KW-0472">Membrane</keyword>
<dbReference type="STRING" id="421058.SAMN05421866_0682"/>
<name>A0A1M5KFA8_9FLAO</name>
<keyword evidence="1" id="KW-1133">Transmembrane helix</keyword>
<feature type="transmembrane region" description="Helical" evidence="1">
    <location>
        <begin position="6"/>
        <end position="27"/>
    </location>
</feature>
<keyword evidence="3" id="KW-1185">Reference proteome</keyword>
<evidence type="ECO:0000313" key="3">
    <source>
        <dbReference type="Proteomes" id="UP000184047"/>
    </source>
</evidence>
<organism evidence="2 3">
    <name type="scientific">Chryseobacterium oranimense</name>
    <dbReference type="NCBI Taxonomy" id="421058"/>
    <lineage>
        <taxon>Bacteria</taxon>
        <taxon>Pseudomonadati</taxon>
        <taxon>Bacteroidota</taxon>
        <taxon>Flavobacteriia</taxon>
        <taxon>Flavobacteriales</taxon>
        <taxon>Weeksellaceae</taxon>
        <taxon>Chryseobacterium group</taxon>
        <taxon>Chryseobacterium</taxon>
    </lineage>
</organism>
<evidence type="ECO:0000256" key="1">
    <source>
        <dbReference type="SAM" id="Phobius"/>
    </source>
</evidence>